<dbReference type="Pfam" id="PF07715">
    <property type="entry name" value="Plug"/>
    <property type="match status" value="1"/>
</dbReference>
<dbReference type="InterPro" id="IPR000531">
    <property type="entry name" value="Beta-barrel_TonB"/>
</dbReference>
<evidence type="ECO:0000256" key="6">
    <source>
        <dbReference type="ARBA" id="ARBA00023004"/>
    </source>
</evidence>
<keyword evidence="13" id="KW-0732">Signal</keyword>
<dbReference type="InterPro" id="IPR039426">
    <property type="entry name" value="TonB-dep_rcpt-like"/>
</dbReference>
<dbReference type="PANTHER" id="PTHR32552">
    <property type="entry name" value="FERRICHROME IRON RECEPTOR-RELATED"/>
    <property type="match status" value="1"/>
</dbReference>
<proteinExistence type="inferred from homology"/>
<dbReference type="AlphaFoldDB" id="A0A1Y2PCJ8"/>
<dbReference type="GO" id="GO:0009279">
    <property type="term" value="C:cell outer membrane"/>
    <property type="evidence" value="ECO:0007669"/>
    <property type="project" value="UniProtKB-SubCell"/>
</dbReference>
<protein>
    <recommendedName>
        <fullName evidence="18">TonB-dependent receptor</fullName>
    </recommendedName>
</protein>
<reference evidence="16 17" key="1">
    <citation type="submission" date="2015-03" db="EMBL/GenBank/DDBJ databases">
        <title>Genome sequence of Tenacibaculum sp. S2-2, isolated from intestinal microbiota of sea cucumber, Apostichopus japonicas.</title>
        <authorList>
            <person name="Shao Z."/>
            <person name="Wang L."/>
            <person name="Li X."/>
        </authorList>
    </citation>
    <scope>NUCLEOTIDE SEQUENCE [LARGE SCALE GENOMIC DNA]</scope>
    <source>
        <strain evidence="16 17">S2-2</strain>
    </source>
</reference>
<comment type="caution">
    <text evidence="16">The sequence shown here is derived from an EMBL/GenBank/DDBJ whole genome shotgun (WGS) entry which is preliminary data.</text>
</comment>
<feature type="domain" description="TonB-dependent receptor-like beta-barrel" evidence="14">
    <location>
        <begin position="355"/>
        <end position="832"/>
    </location>
</feature>
<evidence type="ECO:0000256" key="13">
    <source>
        <dbReference type="SAM" id="SignalP"/>
    </source>
</evidence>
<dbReference type="RefSeq" id="WP_086031008.1">
    <property type="nucleotide sequence ID" value="NZ_LAPZ01000011.1"/>
</dbReference>
<keyword evidence="8 12" id="KW-0798">TonB box</keyword>
<gene>
    <name evidence="16" type="ORF">WH52_10985</name>
</gene>
<keyword evidence="9 11" id="KW-0472">Membrane</keyword>
<dbReference type="SUPFAM" id="SSF49464">
    <property type="entry name" value="Carboxypeptidase regulatory domain-like"/>
    <property type="match status" value="1"/>
</dbReference>
<keyword evidence="7" id="KW-0406">Ion transport</keyword>
<sequence>MKHNFLSLRKTLFLLTFLSSFSLLAQTTLKGKVLDKTTNEPLPGASVMVKGSYSGSTTDFDGNFTFSTKHPLPLTLNVTFVGYNSKELTVTNANEEIVVALEYGNTLNEVVVTSQLREQKLQEVPIAVSVFDASRVEAKPNINNVEGIMNEIPGLTGGITPGAVVYNIRGISSNIFHNSIENSVGIFTDGFFSGRLTAGGNEFFDIERIEVLKGPQGTLFGRNTSAGAISINTNSAKFYEDAKLAFTFGNEGQFTADYMINLPLSDKFTFRFSGRKQTRNGLIEATNIKDNSITQLGKVDLKANRLGLNYVSEFFSADLKVTHTDSDRGGAPFVSIADNDIMKTQITALNIANGQFSTFSFAPDGISVIAPNTDKFRRKTKISAPSADNSQNTTATLKLVGFLSENLSLESISAYNNNKLTFITDIDQTAFDFTSIESIDEFETYNQEIRLKGSNDKLDWLAAVNVFYQTSDQQNNLFGNDAQFDKFISYSLGPVPLGGGFSANILNGWTSNDWKENTLHTSKIFSSSVFADATWHATEKIDVTAGFRVSYDKKKLRYFAKLGTGQYHQNNGAFNPPTNTPFNFLTFGERLGAADNNTEQTWVAFQPRLNVAYKFTKDLMVFGGYSRGYKPGGFGYYILEEVKPETNNAFEIGTKYNFPEGRGFINVSAYYYDYNNLQVEDISGPRTAIINASKSTSKGIEIETAYNILQELTIGGSLSYVDAKFKDFTTVETIFPPTGGPAIVNNIDYSGNRLAYTPELTFNAFLAYEKYFSNQTTSFFVQADYYHQGDQFFHQRNDPNLKGEAYGLLNGSIGFNGLANGRFNVSVFANNILDKEYLTVARANGALGAGAEFPYVSRGLPLIAGVRLKINNIFQ</sequence>
<evidence type="ECO:0000259" key="15">
    <source>
        <dbReference type="Pfam" id="PF07715"/>
    </source>
</evidence>
<evidence type="ECO:0000256" key="5">
    <source>
        <dbReference type="ARBA" id="ARBA00022692"/>
    </source>
</evidence>
<dbReference type="PROSITE" id="PS52016">
    <property type="entry name" value="TONB_DEPENDENT_REC_3"/>
    <property type="match status" value="1"/>
</dbReference>
<dbReference type="GO" id="GO:0006826">
    <property type="term" value="P:iron ion transport"/>
    <property type="evidence" value="ECO:0007669"/>
    <property type="project" value="UniProtKB-KW"/>
</dbReference>
<evidence type="ECO:0000256" key="3">
    <source>
        <dbReference type="ARBA" id="ARBA00022452"/>
    </source>
</evidence>
<keyword evidence="5 11" id="KW-0812">Transmembrane</keyword>
<accession>A0A1Y2PCJ8</accession>
<dbReference type="Gene3D" id="2.40.170.20">
    <property type="entry name" value="TonB-dependent receptor, beta-barrel domain"/>
    <property type="match status" value="1"/>
</dbReference>
<dbReference type="InParanoid" id="A0A1Y2PCJ8"/>
<evidence type="ECO:0000256" key="2">
    <source>
        <dbReference type="ARBA" id="ARBA00022448"/>
    </source>
</evidence>
<evidence type="ECO:0000256" key="11">
    <source>
        <dbReference type="PROSITE-ProRule" id="PRU01360"/>
    </source>
</evidence>
<feature type="signal peptide" evidence="13">
    <location>
        <begin position="1"/>
        <end position="25"/>
    </location>
</feature>
<dbReference type="STRING" id="1635173.WH52_10985"/>
<keyword evidence="2 11" id="KW-0813">Transport</keyword>
<dbReference type="PANTHER" id="PTHR32552:SF81">
    <property type="entry name" value="TONB-DEPENDENT OUTER MEMBRANE RECEPTOR"/>
    <property type="match status" value="1"/>
</dbReference>
<evidence type="ECO:0000256" key="1">
    <source>
        <dbReference type="ARBA" id="ARBA00004571"/>
    </source>
</evidence>
<evidence type="ECO:0000313" key="17">
    <source>
        <dbReference type="Proteomes" id="UP000194221"/>
    </source>
</evidence>
<feature type="domain" description="TonB-dependent receptor plug" evidence="15">
    <location>
        <begin position="121"/>
        <end position="228"/>
    </location>
</feature>
<evidence type="ECO:0000256" key="4">
    <source>
        <dbReference type="ARBA" id="ARBA00022496"/>
    </source>
</evidence>
<evidence type="ECO:0000256" key="9">
    <source>
        <dbReference type="ARBA" id="ARBA00023136"/>
    </source>
</evidence>
<dbReference type="Gene3D" id="2.60.40.1120">
    <property type="entry name" value="Carboxypeptidase-like, regulatory domain"/>
    <property type="match status" value="1"/>
</dbReference>
<comment type="similarity">
    <text evidence="11 12">Belongs to the TonB-dependent receptor family.</text>
</comment>
<dbReference type="Proteomes" id="UP000194221">
    <property type="component" value="Unassembled WGS sequence"/>
</dbReference>
<comment type="subcellular location">
    <subcellularLocation>
        <location evidence="1 11">Cell outer membrane</location>
        <topology evidence="1 11">Multi-pass membrane protein</topology>
    </subcellularLocation>
</comment>
<dbReference type="InterPro" id="IPR012910">
    <property type="entry name" value="Plug_dom"/>
</dbReference>
<evidence type="ECO:0000256" key="12">
    <source>
        <dbReference type="RuleBase" id="RU003357"/>
    </source>
</evidence>
<evidence type="ECO:0000259" key="14">
    <source>
        <dbReference type="Pfam" id="PF00593"/>
    </source>
</evidence>
<organism evidence="16 17">
    <name type="scientific">Tenacibaculum holothuriorum</name>
    <dbReference type="NCBI Taxonomy" id="1635173"/>
    <lineage>
        <taxon>Bacteria</taxon>
        <taxon>Pseudomonadati</taxon>
        <taxon>Bacteroidota</taxon>
        <taxon>Flavobacteriia</taxon>
        <taxon>Flavobacteriales</taxon>
        <taxon>Flavobacteriaceae</taxon>
        <taxon>Tenacibaculum</taxon>
    </lineage>
</organism>
<dbReference type="OrthoDB" id="9761152at2"/>
<keyword evidence="10 11" id="KW-0998">Cell outer membrane</keyword>
<keyword evidence="6" id="KW-0408">Iron</keyword>
<keyword evidence="3 11" id="KW-1134">Transmembrane beta strand</keyword>
<dbReference type="InterPro" id="IPR008969">
    <property type="entry name" value="CarboxyPept-like_regulatory"/>
</dbReference>
<dbReference type="SUPFAM" id="SSF56935">
    <property type="entry name" value="Porins"/>
    <property type="match status" value="1"/>
</dbReference>
<evidence type="ECO:0000256" key="10">
    <source>
        <dbReference type="ARBA" id="ARBA00023237"/>
    </source>
</evidence>
<dbReference type="InterPro" id="IPR036942">
    <property type="entry name" value="Beta-barrel_TonB_sf"/>
</dbReference>
<evidence type="ECO:0008006" key="18">
    <source>
        <dbReference type="Google" id="ProtNLM"/>
    </source>
</evidence>
<keyword evidence="4" id="KW-0410">Iron transport</keyword>
<dbReference type="Pfam" id="PF13715">
    <property type="entry name" value="CarbopepD_reg_2"/>
    <property type="match status" value="1"/>
</dbReference>
<keyword evidence="17" id="KW-1185">Reference proteome</keyword>
<evidence type="ECO:0000313" key="16">
    <source>
        <dbReference type="EMBL" id="OSY87398.1"/>
    </source>
</evidence>
<name>A0A1Y2PCJ8_9FLAO</name>
<evidence type="ECO:0000256" key="8">
    <source>
        <dbReference type="ARBA" id="ARBA00023077"/>
    </source>
</evidence>
<dbReference type="EMBL" id="LAPZ01000011">
    <property type="protein sequence ID" value="OSY87398.1"/>
    <property type="molecule type" value="Genomic_DNA"/>
</dbReference>
<feature type="chain" id="PRO_5010991457" description="TonB-dependent receptor" evidence="13">
    <location>
        <begin position="26"/>
        <end position="875"/>
    </location>
</feature>
<evidence type="ECO:0000256" key="7">
    <source>
        <dbReference type="ARBA" id="ARBA00023065"/>
    </source>
</evidence>
<dbReference type="Pfam" id="PF00593">
    <property type="entry name" value="TonB_dep_Rec_b-barrel"/>
    <property type="match status" value="1"/>
</dbReference>